<keyword evidence="13 14" id="KW-0472">Membrane</keyword>
<evidence type="ECO:0000256" key="13">
    <source>
        <dbReference type="ARBA" id="ARBA00023136"/>
    </source>
</evidence>
<evidence type="ECO:0000256" key="8">
    <source>
        <dbReference type="ARBA" id="ARBA00022741"/>
    </source>
</evidence>
<keyword evidence="7 14" id="KW-0812">Transmembrane</keyword>
<dbReference type="FunFam" id="1.10.287.130:FF:000001">
    <property type="entry name" value="Two-component sensor histidine kinase"/>
    <property type="match status" value="1"/>
</dbReference>
<keyword evidence="4" id="KW-1003">Cell membrane</keyword>
<dbReference type="InterPro" id="IPR004358">
    <property type="entry name" value="Sig_transdc_His_kin-like_C"/>
</dbReference>
<dbReference type="PRINTS" id="PR00344">
    <property type="entry name" value="BCTRLSENSOR"/>
</dbReference>
<dbReference type="PANTHER" id="PTHR45528:SF1">
    <property type="entry name" value="SENSOR HISTIDINE KINASE CPXA"/>
    <property type="match status" value="1"/>
</dbReference>
<comment type="catalytic activity">
    <reaction evidence="1">
        <text>ATP + protein L-histidine = ADP + protein N-phospho-L-histidine.</text>
        <dbReference type="EC" id="2.7.13.3"/>
    </reaction>
</comment>
<dbReference type="FunFam" id="3.30.565.10:FF:000006">
    <property type="entry name" value="Sensor histidine kinase WalK"/>
    <property type="match status" value="1"/>
</dbReference>
<keyword evidence="18" id="KW-1185">Reference proteome</keyword>
<dbReference type="SUPFAM" id="SSF158472">
    <property type="entry name" value="HAMP domain-like"/>
    <property type="match status" value="1"/>
</dbReference>
<dbReference type="EMBL" id="LZZM01000017">
    <property type="protein sequence ID" value="OOM82358.1"/>
    <property type="molecule type" value="Genomic_DNA"/>
</dbReference>
<dbReference type="EC" id="2.7.13.3" evidence="3"/>
<dbReference type="GO" id="GO:0005524">
    <property type="term" value="F:ATP binding"/>
    <property type="evidence" value="ECO:0007669"/>
    <property type="project" value="UniProtKB-KW"/>
</dbReference>
<evidence type="ECO:0000256" key="14">
    <source>
        <dbReference type="SAM" id="Phobius"/>
    </source>
</evidence>
<dbReference type="Pfam" id="PF00672">
    <property type="entry name" value="HAMP"/>
    <property type="match status" value="1"/>
</dbReference>
<evidence type="ECO:0000256" key="11">
    <source>
        <dbReference type="ARBA" id="ARBA00022989"/>
    </source>
</evidence>
<dbReference type="InterPro" id="IPR003594">
    <property type="entry name" value="HATPase_dom"/>
</dbReference>
<dbReference type="InterPro" id="IPR036890">
    <property type="entry name" value="HATPase_C_sf"/>
</dbReference>
<dbReference type="InterPro" id="IPR005467">
    <property type="entry name" value="His_kinase_dom"/>
</dbReference>
<dbReference type="RefSeq" id="WP_077845593.1">
    <property type="nucleotide sequence ID" value="NZ_LZZM01000017.1"/>
</dbReference>
<feature type="domain" description="Histidine kinase" evidence="15">
    <location>
        <begin position="252"/>
        <end position="462"/>
    </location>
</feature>
<dbReference type="Pfam" id="PF00512">
    <property type="entry name" value="HisKA"/>
    <property type="match status" value="1"/>
</dbReference>
<evidence type="ECO:0000256" key="3">
    <source>
        <dbReference type="ARBA" id="ARBA00012438"/>
    </source>
</evidence>
<sequence>MKRSIKTRLLGSHFIAIFLTVIVLEIICFISIKNYYYKNIEENIKTQAENSSQFYIKHFSNEDITLYADDLIQNLYNATNAEVQVIDKEGKLIRDSLGIEEGTDMEVYEDVKYVFKNRKVYEWIGTPNYTNEKCISISYPIWDYQKDKPNIIRIVVSLKPTDIFLDKLLMIFIAAGVFMITIISVVSISISNTIITPINSITNIAKKMAEGNFKEKATKKYNDEIGILSDTLNYMADEILKNENLKNEFISSISHELRTPLTSIKGWALTLERKDFTDERKRAEGLDIIVKESERLSNLVEDLLDFSRFQAGRIALNIEEVDLNELLSRTLNELEPRFERNNISLDRNFSEIHNIKGDKNRLKQVFINILDNALKFTEDGGIISVGLENNEKNVIISIKDTGCGISEEDLPNVLKKFYKVHSNKPGSGIGLAVCDEIIKLHHGKIEIESEFGTIVRIYLAYK</sequence>
<evidence type="ECO:0000256" key="4">
    <source>
        <dbReference type="ARBA" id="ARBA00022475"/>
    </source>
</evidence>
<evidence type="ECO:0000256" key="9">
    <source>
        <dbReference type="ARBA" id="ARBA00022777"/>
    </source>
</evidence>
<keyword evidence="9" id="KW-0418">Kinase</keyword>
<evidence type="ECO:0000259" key="15">
    <source>
        <dbReference type="PROSITE" id="PS50109"/>
    </source>
</evidence>
<proteinExistence type="predicted"/>
<dbReference type="SMART" id="SM00304">
    <property type="entry name" value="HAMP"/>
    <property type="match status" value="1"/>
</dbReference>
<feature type="domain" description="HAMP" evidence="16">
    <location>
        <begin position="192"/>
        <end position="244"/>
    </location>
</feature>
<dbReference type="InterPro" id="IPR050398">
    <property type="entry name" value="HssS/ArlS-like"/>
</dbReference>
<evidence type="ECO:0000256" key="10">
    <source>
        <dbReference type="ARBA" id="ARBA00022840"/>
    </source>
</evidence>
<dbReference type="InterPro" id="IPR003660">
    <property type="entry name" value="HAMP_dom"/>
</dbReference>
<name>A0A1S8TX75_9CLOT</name>
<accession>A0A1S8TX75</accession>
<evidence type="ECO:0000256" key="12">
    <source>
        <dbReference type="ARBA" id="ARBA00023012"/>
    </source>
</evidence>
<feature type="transmembrane region" description="Helical" evidence="14">
    <location>
        <begin position="168"/>
        <end position="190"/>
    </location>
</feature>
<dbReference type="InterPro" id="IPR036097">
    <property type="entry name" value="HisK_dim/P_sf"/>
</dbReference>
<dbReference type="OrthoDB" id="2359336at2"/>
<evidence type="ECO:0000313" key="18">
    <source>
        <dbReference type="Proteomes" id="UP000190890"/>
    </source>
</evidence>
<dbReference type="SMART" id="SM00387">
    <property type="entry name" value="HATPase_c"/>
    <property type="match status" value="1"/>
</dbReference>
<dbReference type="STRING" id="29367.CLPUN_02800"/>
<dbReference type="Gene3D" id="6.10.340.10">
    <property type="match status" value="1"/>
</dbReference>
<evidence type="ECO:0000313" key="17">
    <source>
        <dbReference type="EMBL" id="OOM82358.1"/>
    </source>
</evidence>
<evidence type="ECO:0000256" key="5">
    <source>
        <dbReference type="ARBA" id="ARBA00022553"/>
    </source>
</evidence>
<protein>
    <recommendedName>
        <fullName evidence="3">histidine kinase</fullName>
        <ecNumber evidence="3">2.7.13.3</ecNumber>
    </recommendedName>
</protein>
<dbReference type="CDD" id="cd06225">
    <property type="entry name" value="HAMP"/>
    <property type="match status" value="1"/>
</dbReference>
<dbReference type="Gene3D" id="3.30.565.10">
    <property type="entry name" value="Histidine kinase-like ATPase, C-terminal domain"/>
    <property type="match status" value="1"/>
</dbReference>
<dbReference type="Gene3D" id="1.10.287.130">
    <property type="match status" value="1"/>
</dbReference>
<gene>
    <name evidence="17" type="primary">phoR_1</name>
    <name evidence="17" type="ORF">CLPUN_02800</name>
</gene>
<keyword evidence="8" id="KW-0547">Nucleotide-binding</keyword>
<feature type="transmembrane region" description="Helical" evidence="14">
    <location>
        <begin position="12"/>
        <end position="32"/>
    </location>
</feature>
<keyword evidence="5" id="KW-0597">Phosphoprotein</keyword>
<keyword evidence="10" id="KW-0067">ATP-binding</keyword>
<dbReference type="PROSITE" id="PS50109">
    <property type="entry name" value="HIS_KIN"/>
    <property type="match status" value="1"/>
</dbReference>
<dbReference type="Proteomes" id="UP000190890">
    <property type="component" value="Unassembled WGS sequence"/>
</dbReference>
<dbReference type="InterPro" id="IPR003661">
    <property type="entry name" value="HisK_dim/P_dom"/>
</dbReference>
<dbReference type="PROSITE" id="PS50885">
    <property type="entry name" value="HAMP"/>
    <property type="match status" value="1"/>
</dbReference>
<comment type="subcellular location">
    <subcellularLocation>
        <location evidence="2">Cell membrane</location>
        <topology evidence="2">Multi-pass membrane protein</topology>
    </subcellularLocation>
</comment>
<evidence type="ECO:0000259" key="16">
    <source>
        <dbReference type="PROSITE" id="PS50885"/>
    </source>
</evidence>
<dbReference type="GO" id="GO:0000155">
    <property type="term" value="F:phosphorelay sensor kinase activity"/>
    <property type="evidence" value="ECO:0007669"/>
    <property type="project" value="InterPro"/>
</dbReference>
<dbReference type="SUPFAM" id="SSF55874">
    <property type="entry name" value="ATPase domain of HSP90 chaperone/DNA topoisomerase II/histidine kinase"/>
    <property type="match status" value="1"/>
</dbReference>
<keyword evidence="6 17" id="KW-0808">Transferase</keyword>
<evidence type="ECO:0000256" key="2">
    <source>
        <dbReference type="ARBA" id="ARBA00004651"/>
    </source>
</evidence>
<dbReference type="GO" id="GO:0005886">
    <property type="term" value="C:plasma membrane"/>
    <property type="evidence" value="ECO:0007669"/>
    <property type="project" value="UniProtKB-SubCell"/>
</dbReference>
<reference evidence="17 18" key="1">
    <citation type="submission" date="2016-05" db="EMBL/GenBank/DDBJ databases">
        <title>Microbial solvent formation.</title>
        <authorList>
            <person name="Poehlein A."/>
            <person name="Montoya Solano J.D."/>
            <person name="Flitsch S."/>
            <person name="Krabben P."/>
            <person name="Duerre P."/>
            <person name="Daniel R."/>
        </authorList>
    </citation>
    <scope>NUCLEOTIDE SEQUENCE [LARGE SCALE GENOMIC DNA]</scope>
    <source>
        <strain evidence="17 18">DSM 2619</strain>
    </source>
</reference>
<dbReference type="AlphaFoldDB" id="A0A1S8TX75"/>
<comment type="caution">
    <text evidence="17">The sequence shown here is derived from an EMBL/GenBank/DDBJ whole genome shotgun (WGS) entry which is preliminary data.</text>
</comment>
<dbReference type="SMART" id="SM00388">
    <property type="entry name" value="HisKA"/>
    <property type="match status" value="1"/>
</dbReference>
<keyword evidence="12" id="KW-0902">Two-component regulatory system</keyword>
<dbReference type="PANTHER" id="PTHR45528">
    <property type="entry name" value="SENSOR HISTIDINE KINASE CPXA"/>
    <property type="match status" value="1"/>
</dbReference>
<evidence type="ECO:0000256" key="1">
    <source>
        <dbReference type="ARBA" id="ARBA00000085"/>
    </source>
</evidence>
<organism evidence="17 18">
    <name type="scientific">Clostridium puniceum</name>
    <dbReference type="NCBI Taxonomy" id="29367"/>
    <lineage>
        <taxon>Bacteria</taxon>
        <taxon>Bacillati</taxon>
        <taxon>Bacillota</taxon>
        <taxon>Clostridia</taxon>
        <taxon>Eubacteriales</taxon>
        <taxon>Clostridiaceae</taxon>
        <taxon>Clostridium</taxon>
    </lineage>
</organism>
<dbReference type="CDD" id="cd00082">
    <property type="entry name" value="HisKA"/>
    <property type="match status" value="1"/>
</dbReference>
<dbReference type="SUPFAM" id="SSF47384">
    <property type="entry name" value="Homodimeric domain of signal transducing histidine kinase"/>
    <property type="match status" value="1"/>
</dbReference>
<dbReference type="Pfam" id="PF02518">
    <property type="entry name" value="HATPase_c"/>
    <property type="match status" value="1"/>
</dbReference>
<evidence type="ECO:0000256" key="6">
    <source>
        <dbReference type="ARBA" id="ARBA00022679"/>
    </source>
</evidence>
<evidence type="ECO:0000256" key="7">
    <source>
        <dbReference type="ARBA" id="ARBA00022692"/>
    </source>
</evidence>
<keyword evidence="11 14" id="KW-1133">Transmembrane helix</keyword>